<proteinExistence type="predicted"/>
<keyword evidence="2" id="KW-1185">Reference proteome</keyword>
<organism evidence="1 2">
    <name type="scientific">Frankliniella fusca</name>
    <dbReference type="NCBI Taxonomy" id="407009"/>
    <lineage>
        <taxon>Eukaryota</taxon>
        <taxon>Metazoa</taxon>
        <taxon>Ecdysozoa</taxon>
        <taxon>Arthropoda</taxon>
        <taxon>Hexapoda</taxon>
        <taxon>Insecta</taxon>
        <taxon>Pterygota</taxon>
        <taxon>Neoptera</taxon>
        <taxon>Paraneoptera</taxon>
        <taxon>Thysanoptera</taxon>
        <taxon>Terebrantia</taxon>
        <taxon>Thripoidea</taxon>
        <taxon>Thripidae</taxon>
        <taxon>Frankliniella</taxon>
    </lineage>
</organism>
<sequence length="70" mass="8034">MVASVFVIAVMAAVSSARYDNLLLNFLGFLTQVFLRCRAAVYYVSVLTFSSRISANFDQLCQFLWYFLDF</sequence>
<gene>
    <name evidence="1" type="ORF">KUF71_012174</name>
</gene>
<dbReference type="EMBL" id="JAHWGI010001158">
    <property type="protein sequence ID" value="KAK3923936.1"/>
    <property type="molecule type" value="Genomic_DNA"/>
</dbReference>
<name>A0AAE1HM80_9NEOP</name>
<reference evidence="1" key="2">
    <citation type="journal article" date="2023" name="BMC Genomics">
        <title>Pest status, molecular evolution, and epigenetic factors derived from the genome assembly of Frankliniella fusca, a thysanopteran phytovirus vector.</title>
        <authorList>
            <person name="Catto M.A."/>
            <person name="Labadie P.E."/>
            <person name="Jacobson A.L."/>
            <person name="Kennedy G.G."/>
            <person name="Srinivasan R."/>
            <person name="Hunt B.G."/>
        </authorList>
    </citation>
    <scope>NUCLEOTIDE SEQUENCE</scope>
    <source>
        <strain evidence="1">PL_HMW_Pooled</strain>
    </source>
</reference>
<evidence type="ECO:0000313" key="2">
    <source>
        <dbReference type="Proteomes" id="UP001219518"/>
    </source>
</evidence>
<dbReference type="AlphaFoldDB" id="A0AAE1HM80"/>
<dbReference type="Proteomes" id="UP001219518">
    <property type="component" value="Unassembled WGS sequence"/>
</dbReference>
<accession>A0AAE1HM80</accession>
<protein>
    <submittedName>
        <fullName evidence="1">Cyclin CCL1</fullName>
    </submittedName>
</protein>
<reference evidence="1" key="1">
    <citation type="submission" date="2021-07" db="EMBL/GenBank/DDBJ databases">
        <authorList>
            <person name="Catto M.A."/>
            <person name="Jacobson A."/>
            <person name="Kennedy G."/>
            <person name="Labadie P."/>
            <person name="Hunt B.G."/>
            <person name="Srinivasan R."/>
        </authorList>
    </citation>
    <scope>NUCLEOTIDE SEQUENCE</scope>
    <source>
        <strain evidence="1">PL_HMW_Pooled</strain>
        <tissue evidence="1">Head</tissue>
    </source>
</reference>
<evidence type="ECO:0000313" key="1">
    <source>
        <dbReference type="EMBL" id="KAK3923936.1"/>
    </source>
</evidence>
<comment type="caution">
    <text evidence="1">The sequence shown here is derived from an EMBL/GenBank/DDBJ whole genome shotgun (WGS) entry which is preliminary data.</text>
</comment>